<dbReference type="RefSeq" id="WP_320380578.1">
    <property type="nucleotide sequence ID" value="NZ_JAWDIQ010000002.1"/>
</dbReference>
<dbReference type="EMBL" id="JAWDIQ010000002">
    <property type="protein sequence ID" value="MDY0409789.1"/>
    <property type="molecule type" value="Genomic_DNA"/>
</dbReference>
<comment type="caution">
    <text evidence="1">The sequence shown here is derived from an EMBL/GenBank/DDBJ whole genome shotgun (WGS) entry which is preliminary data.</text>
</comment>
<protein>
    <submittedName>
        <fullName evidence="1">Uncharacterized protein</fullName>
    </submittedName>
</protein>
<evidence type="ECO:0000313" key="1">
    <source>
        <dbReference type="EMBL" id="MDY0409789.1"/>
    </source>
</evidence>
<evidence type="ECO:0000313" key="2">
    <source>
        <dbReference type="Proteomes" id="UP001275315"/>
    </source>
</evidence>
<proteinExistence type="predicted"/>
<sequence>MKLEEFIKLINYFDSILWDTKVDETNWYYNGLVLDYYFEDSVLSIDYLNLEDYFDSFLIFKYIDTEQLSEQFKELSEAKRLKLVEAILNIFKFSTYDKEISKTVFDKSTRFLKRNDIEFKNPENGLLQLSNNDIFDQGSYCVIIKVENGIVKKELKPLYKDNLEFQKRMKYEFENMYKLRDSAQILKVFSYDHENFSYLMERAIKIYMIT</sequence>
<reference evidence="1 2" key="1">
    <citation type="submission" date="2023-10" db="EMBL/GenBank/DDBJ databases">
        <title>Virgibacillus soli CC-YMP-6 genome.</title>
        <authorList>
            <person name="Miliotis G."/>
            <person name="Sengupta P."/>
            <person name="Hameed A."/>
            <person name="Chuvochina M."/>
            <person name="Mcdonagh F."/>
            <person name="Simpson A.C."/>
            <person name="Singh N.K."/>
            <person name="Rekha P.D."/>
            <person name="Raman K."/>
            <person name="Hugenholtz P."/>
            <person name="Venkateswaran K."/>
        </authorList>
    </citation>
    <scope>NUCLEOTIDE SEQUENCE [LARGE SCALE GENOMIC DNA]</scope>
    <source>
        <strain evidence="1 2">CC-YMP-6</strain>
    </source>
</reference>
<dbReference type="Proteomes" id="UP001275315">
    <property type="component" value="Unassembled WGS sequence"/>
</dbReference>
<name>A0ABU5CTT7_9BACI</name>
<keyword evidence="2" id="KW-1185">Reference proteome</keyword>
<gene>
    <name evidence="1" type="ORF">RWD45_15955</name>
</gene>
<organism evidence="1 2">
    <name type="scientific">Paracerasibacillus soli</name>
    <dbReference type="NCBI Taxonomy" id="480284"/>
    <lineage>
        <taxon>Bacteria</taxon>
        <taxon>Bacillati</taxon>
        <taxon>Bacillota</taxon>
        <taxon>Bacilli</taxon>
        <taxon>Bacillales</taxon>
        <taxon>Bacillaceae</taxon>
        <taxon>Paracerasibacillus</taxon>
    </lineage>
</organism>
<accession>A0ABU5CTT7</accession>